<dbReference type="CDD" id="cd12087">
    <property type="entry name" value="TM_EGFR-like"/>
    <property type="match status" value="1"/>
</dbReference>
<dbReference type="OrthoDB" id="2019572at2759"/>
<name>A0A9P7B451_MAUEX</name>
<evidence type="ECO:0000256" key="3">
    <source>
        <dbReference type="ARBA" id="ARBA00022989"/>
    </source>
</evidence>
<dbReference type="InterPro" id="IPR002889">
    <property type="entry name" value="WSC_carb-bd"/>
</dbReference>
<feature type="compositionally biased region" description="Low complexity" evidence="5">
    <location>
        <begin position="274"/>
        <end position="287"/>
    </location>
</feature>
<keyword evidence="3 6" id="KW-1133">Transmembrane helix</keyword>
<evidence type="ECO:0000256" key="5">
    <source>
        <dbReference type="SAM" id="MobiDB-lite"/>
    </source>
</evidence>
<protein>
    <recommendedName>
        <fullName evidence="7">WSC domain-containing protein</fullName>
    </recommendedName>
</protein>
<dbReference type="PANTHER" id="PTHR15549:SF30">
    <property type="entry name" value="MID2 DOMAIN-CONTAINING PROTEIN"/>
    <property type="match status" value="1"/>
</dbReference>
<dbReference type="EMBL" id="PUHR01000236">
    <property type="protein sequence ID" value="KAG0657489.1"/>
    <property type="molecule type" value="Genomic_DNA"/>
</dbReference>
<dbReference type="Pfam" id="PF01822">
    <property type="entry name" value="WSC"/>
    <property type="match status" value="1"/>
</dbReference>
<dbReference type="Proteomes" id="UP000750334">
    <property type="component" value="Unassembled WGS sequence"/>
</dbReference>
<dbReference type="PANTHER" id="PTHR15549">
    <property type="entry name" value="PAIRED IMMUNOGLOBULIN-LIKE TYPE 2 RECEPTOR"/>
    <property type="match status" value="1"/>
</dbReference>
<reference evidence="8 9" key="1">
    <citation type="submission" date="2020-11" db="EMBL/GenBank/DDBJ databases">
        <title>Kefir isolates.</title>
        <authorList>
            <person name="Marcisauskas S."/>
            <person name="Kim Y."/>
            <person name="Blasche S."/>
        </authorList>
    </citation>
    <scope>NUCLEOTIDE SEQUENCE [LARGE SCALE GENOMIC DNA]</scope>
    <source>
        <strain evidence="8 9">OG2</strain>
    </source>
</reference>
<feature type="transmembrane region" description="Helical" evidence="6">
    <location>
        <begin position="296"/>
        <end position="321"/>
    </location>
</feature>
<dbReference type="PROSITE" id="PS51212">
    <property type="entry name" value="WSC"/>
    <property type="match status" value="1"/>
</dbReference>
<gene>
    <name evidence="8" type="ORF">C6P45_002427</name>
</gene>
<feature type="domain" description="WSC" evidence="7">
    <location>
        <begin position="45"/>
        <end position="137"/>
    </location>
</feature>
<keyword evidence="9" id="KW-1185">Reference proteome</keyword>
<evidence type="ECO:0000313" key="8">
    <source>
        <dbReference type="EMBL" id="KAG0657489.1"/>
    </source>
</evidence>
<evidence type="ECO:0000256" key="4">
    <source>
        <dbReference type="ARBA" id="ARBA00023136"/>
    </source>
</evidence>
<dbReference type="InterPro" id="IPR051694">
    <property type="entry name" value="Immunoregulatory_rcpt-like"/>
</dbReference>
<proteinExistence type="predicted"/>
<dbReference type="GO" id="GO:0071944">
    <property type="term" value="C:cell periphery"/>
    <property type="evidence" value="ECO:0007669"/>
    <property type="project" value="UniProtKB-ARBA"/>
</dbReference>
<evidence type="ECO:0000256" key="2">
    <source>
        <dbReference type="ARBA" id="ARBA00022692"/>
    </source>
</evidence>
<dbReference type="AlphaFoldDB" id="A0A9P7B451"/>
<keyword evidence="4 6" id="KW-0472">Membrane</keyword>
<comment type="subcellular location">
    <subcellularLocation>
        <location evidence="1">Membrane</location>
        <topology evidence="1">Single-pass membrane protein</topology>
    </subcellularLocation>
</comment>
<evidence type="ECO:0000313" key="9">
    <source>
        <dbReference type="Proteomes" id="UP000750334"/>
    </source>
</evidence>
<feature type="region of interest" description="Disordered" evidence="5">
    <location>
        <begin position="267"/>
        <end position="287"/>
    </location>
</feature>
<organism evidence="8 9">
    <name type="scientific">Maudiozyma exigua</name>
    <name type="common">Yeast</name>
    <name type="synonym">Kazachstania exigua</name>
    <dbReference type="NCBI Taxonomy" id="34358"/>
    <lineage>
        <taxon>Eukaryota</taxon>
        <taxon>Fungi</taxon>
        <taxon>Dikarya</taxon>
        <taxon>Ascomycota</taxon>
        <taxon>Saccharomycotina</taxon>
        <taxon>Saccharomycetes</taxon>
        <taxon>Saccharomycetales</taxon>
        <taxon>Saccharomycetaceae</taxon>
        <taxon>Maudiozyma</taxon>
    </lineage>
</organism>
<evidence type="ECO:0000259" key="7">
    <source>
        <dbReference type="PROSITE" id="PS51212"/>
    </source>
</evidence>
<evidence type="ECO:0000256" key="6">
    <source>
        <dbReference type="SAM" id="Phobius"/>
    </source>
</evidence>
<keyword evidence="2 6" id="KW-0812">Transmembrane</keyword>
<comment type="caution">
    <text evidence="8">The sequence shown here is derived from an EMBL/GenBank/DDBJ whole genome shotgun (WGS) entry which is preliminary data.</text>
</comment>
<sequence length="488" mass="52317">MAHGVIFRVRPIKHLSFNNSPTLRYLLQLTVSALIFSNITFAADPYNYKGCYSTSDVSSSLNEQGYYLYQSVNYCEEACDNSVVAALFDGSTCYCSNSASFLNGLTPLSESECSISCNGWPEQICGGASAMNVYINANVDISSSAVETSPQSTDSRLLLAATSSTSSSLSSRRTISSSSRKSTPASTSSSTSTSQSETDLTSTSLSSPSSTVTAASSTRSSKSQQVSTFISIRYTTNVIVQSVVMTSNGPASTVLVTATSIVTSETASSTASGNIDNANNNNKSTNGNHKKLSGGAIAGIVIGVVFGVLFIILFIAILYFIRRRDRKKNDMVIDLSENKQYQPYSYGEEEISPVVVPPTNTLTKNNSKYNPSAKTWGIIKTSRTSSSSASLKSNTYSGNLLNEEPQPTTIIDENKIHSNIRDDPSSSNGNNCNTNNNNYHLGDDNIFEDPVTIYASENIFSATSLQDIGADNRLRIVNPDDPENPAES</sequence>
<dbReference type="SMART" id="SM00321">
    <property type="entry name" value="WSC"/>
    <property type="match status" value="1"/>
</dbReference>
<dbReference type="GO" id="GO:0016020">
    <property type="term" value="C:membrane"/>
    <property type="evidence" value="ECO:0007669"/>
    <property type="project" value="UniProtKB-SubCell"/>
</dbReference>
<feature type="region of interest" description="Disordered" evidence="5">
    <location>
        <begin position="169"/>
        <end position="218"/>
    </location>
</feature>
<evidence type="ECO:0000256" key="1">
    <source>
        <dbReference type="ARBA" id="ARBA00004167"/>
    </source>
</evidence>
<accession>A0A9P7B451</accession>